<accession>A0A0G0DK77</accession>
<keyword evidence="2" id="KW-0472">Membrane</keyword>
<keyword evidence="2" id="KW-0812">Transmembrane</keyword>
<feature type="non-terminal residue" evidence="4">
    <location>
        <position position="1"/>
    </location>
</feature>
<evidence type="ECO:0000313" key="4">
    <source>
        <dbReference type="EMBL" id="KKP63570.1"/>
    </source>
</evidence>
<protein>
    <recommendedName>
        <fullName evidence="3">Predicted membrane protein YciQ-like C-terminal domain-containing protein</fullName>
    </recommendedName>
</protein>
<dbReference type="Pfam" id="PF20990">
    <property type="entry name" value="DUF2207_C"/>
    <property type="match status" value="1"/>
</dbReference>
<sequence>FLTFVLATPLATIAATGWTIGMVISSILLIILTAKIDLRDKLGNEMFSVLEGLKMYINTAEKHRIEFHNDPKKYVGVFESLLPYAIIFGLEKKWAKEFEDLYKEPPTWYAGDISTFNTLVLANSISSVSRNVQTSSAPPSSHSSFGGSGFSGGSSGGGFGGGGGGRW</sequence>
<evidence type="ECO:0000313" key="5">
    <source>
        <dbReference type="Proteomes" id="UP000033866"/>
    </source>
</evidence>
<dbReference type="Proteomes" id="UP000033866">
    <property type="component" value="Unassembled WGS sequence"/>
</dbReference>
<feature type="transmembrane region" description="Helical" evidence="2">
    <location>
        <begin position="6"/>
        <end position="32"/>
    </location>
</feature>
<feature type="compositionally biased region" description="Gly residues" evidence="1">
    <location>
        <begin position="146"/>
        <end position="167"/>
    </location>
</feature>
<dbReference type="EMBL" id="LBPV01000067">
    <property type="protein sequence ID" value="KKP63570.1"/>
    <property type="molecule type" value="Genomic_DNA"/>
</dbReference>
<evidence type="ECO:0000256" key="1">
    <source>
        <dbReference type="SAM" id="MobiDB-lite"/>
    </source>
</evidence>
<keyword evidence="2" id="KW-1133">Transmembrane helix</keyword>
<comment type="caution">
    <text evidence="4">The sequence shown here is derived from an EMBL/GenBank/DDBJ whole genome shotgun (WGS) entry which is preliminary data.</text>
</comment>
<name>A0A0G0DK77_9BACT</name>
<evidence type="ECO:0000259" key="3">
    <source>
        <dbReference type="Pfam" id="PF20990"/>
    </source>
</evidence>
<proteinExistence type="predicted"/>
<dbReference type="AlphaFoldDB" id="A0A0G0DK77"/>
<feature type="domain" description="Predicted membrane protein YciQ-like C-terminal" evidence="3">
    <location>
        <begin position="12"/>
        <end position="98"/>
    </location>
</feature>
<feature type="region of interest" description="Disordered" evidence="1">
    <location>
        <begin position="132"/>
        <end position="167"/>
    </location>
</feature>
<gene>
    <name evidence="4" type="ORF">UR61_C0067G0006</name>
</gene>
<reference evidence="4 5" key="1">
    <citation type="journal article" date="2015" name="Nature">
        <title>rRNA introns, odd ribosomes, and small enigmatic genomes across a large radiation of phyla.</title>
        <authorList>
            <person name="Brown C.T."/>
            <person name="Hug L.A."/>
            <person name="Thomas B.C."/>
            <person name="Sharon I."/>
            <person name="Castelle C.J."/>
            <person name="Singh A."/>
            <person name="Wilkins M.J."/>
            <person name="Williams K.H."/>
            <person name="Banfield J.F."/>
        </authorList>
    </citation>
    <scope>NUCLEOTIDE SEQUENCE [LARGE SCALE GENOMIC DNA]</scope>
</reference>
<organism evidence="4 5">
    <name type="scientific">candidate division WS6 bacterium GW2011_GWE1_34_7</name>
    <dbReference type="NCBI Taxonomy" id="1619093"/>
    <lineage>
        <taxon>Bacteria</taxon>
        <taxon>Candidatus Dojkabacteria</taxon>
    </lineage>
</organism>
<dbReference type="InterPro" id="IPR048389">
    <property type="entry name" value="YciQ-like_C"/>
</dbReference>
<evidence type="ECO:0000256" key="2">
    <source>
        <dbReference type="SAM" id="Phobius"/>
    </source>
</evidence>